<protein>
    <recommendedName>
        <fullName evidence="3">Secreted protein</fullName>
    </recommendedName>
</protein>
<sequence length="124" mass="14084">MVALAGQPRERWTLLSLYCPCISVRFSSLTQFIFFLLFFTSEHVEELSVIKLSPDSFCISRLISPNFSKGTLFFLRYIFDGGKLFASSSTRQGHQFPTCVARFAVSRREKADNTDEPTSLSLIL</sequence>
<dbReference type="AlphaFoldDB" id="A0AAW2EAJ5"/>
<organism evidence="1 2">
    <name type="scientific">Cardiocondyla obscurior</name>
    <dbReference type="NCBI Taxonomy" id="286306"/>
    <lineage>
        <taxon>Eukaryota</taxon>
        <taxon>Metazoa</taxon>
        <taxon>Ecdysozoa</taxon>
        <taxon>Arthropoda</taxon>
        <taxon>Hexapoda</taxon>
        <taxon>Insecta</taxon>
        <taxon>Pterygota</taxon>
        <taxon>Neoptera</taxon>
        <taxon>Endopterygota</taxon>
        <taxon>Hymenoptera</taxon>
        <taxon>Apocrita</taxon>
        <taxon>Aculeata</taxon>
        <taxon>Formicoidea</taxon>
        <taxon>Formicidae</taxon>
        <taxon>Myrmicinae</taxon>
        <taxon>Cardiocondyla</taxon>
    </lineage>
</organism>
<dbReference type="Proteomes" id="UP001430953">
    <property type="component" value="Unassembled WGS sequence"/>
</dbReference>
<comment type="caution">
    <text evidence="1">The sequence shown here is derived from an EMBL/GenBank/DDBJ whole genome shotgun (WGS) entry which is preliminary data.</text>
</comment>
<reference evidence="1 2" key="1">
    <citation type="submission" date="2023-03" db="EMBL/GenBank/DDBJ databases">
        <title>High recombination rates correlate with genetic variation in Cardiocondyla obscurior ants.</title>
        <authorList>
            <person name="Errbii M."/>
        </authorList>
    </citation>
    <scope>NUCLEOTIDE SEQUENCE [LARGE SCALE GENOMIC DNA]</scope>
    <source>
        <strain evidence="1">Alpha-2009</strain>
        <tissue evidence="1">Whole body</tissue>
    </source>
</reference>
<evidence type="ECO:0000313" key="1">
    <source>
        <dbReference type="EMBL" id="KAL0100443.1"/>
    </source>
</evidence>
<name>A0AAW2EAJ5_9HYME</name>
<accession>A0AAW2EAJ5</accession>
<dbReference type="EMBL" id="JADYXP020000026">
    <property type="protein sequence ID" value="KAL0100443.1"/>
    <property type="molecule type" value="Genomic_DNA"/>
</dbReference>
<evidence type="ECO:0008006" key="3">
    <source>
        <dbReference type="Google" id="ProtNLM"/>
    </source>
</evidence>
<evidence type="ECO:0000313" key="2">
    <source>
        <dbReference type="Proteomes" id="UP001430953"/>
    </source>
</evidence>
<gene>
    <name evidence="1" type="ORF">PUN28_019645</name>
</gene>
<proteinExistence type="predicted"/>
<keyword evidence="2" id="KW-1185">Reference proteome</keyword>